<dbReference type="PANTHER" id="PTHR47245">
    <property type="entry name" value="PEPTIDYLPROLYL ISOMERASE"/>
    <property type="match status" value="1"/>
</dbReference>
<dbReference type="NCBIfam" id="TIGR02933">
    <property type="entry name" value="nifM_nitrog"/>
    <property type="match status" value="1"/>
</dbReference>
<feature type="domain" description="PpiC" evidence="7">
    <location>
        <begin position="135"/>
        <end position="237"/>
    </location>
</feature>
<keyword evidence="5 6" id="KW-0413">Isomerase</keyword>
<dbReference type="AlphaFoldDB" id="A0A323UZU1"/>
<comment type="catalytic activity">
    <reaction evidence="1">
        <text>[protein]-peptidylproline (omega=180) = [protein]-peptidylproline (omega=0)</text>
        <dbReference type="Rhea" id="RHEA:16237"/>
        <dbReference type="Rhea" id="RHEA-COMP:10747"/>
        <dbReference type="Rhea" id="RHEA-COMP:10748"/>
        <dbReference type="ChEBI" id="CHEBI:83833"/>
        <dbReference type="ChEBI" id="CHEBI:83834"/>
        <dbReference type="EC" id="5.2.1.8"/>
    </reaction>
</comment>
<evidence type="ECO:0000313" key="8">
    <source>
        <dbReference type="EMBL" id="PZA17373.1"/>
    </source>
</evidence>
<keyword evidence="9" id="KW-1185">Reference proteome</keyword>
<evidence type="ECO:0000256" key="5">
    <source>
        <dbReference type="ARBA" id="ARBA00023235"/>
    </source>
</evidence>
<evidence type="ECO:0000256" key="3">
    <source>
        <dbReference type="ARBA" id="ARBA00013194"/>
    </source>
</evidence>
<dbReference type="Proteomes" id="UP000248259">
    <property type="component" value="Unassembled WGS sequence"/>
</dbReference>
<dbReference type="InterPro" id="IPR027304">
    <property type="entry name" value="Trigger_fact/SurA_dom_sf"/>
</dbReference>
<dbReference type="SUPFAM" id="SSF109998">
    <property type="entry name" value="Triger factor/SurA peptide-binding domain-like"/>
    <property type="match status" value="1"/>
</dbReference>
<dbReference type="InterPro" id="IPR046357">
    <property type="entry name" value="PPIase_dom_sf"/>
</dbReference>
<gene>
    <name evidence="8" type="primary">nifM</name>
    <name evidence="8" type="ORF">DNK49_05785</name>
</gene>
<organism evidence="8 9">
    <name type="scientific">Parazoarcus communis SWub3 = DSM 12120</name>
    <dbReference type="NCBI Taxonomy" id="1121029"/>
    <lineage>
        <taxon>Bacteria</taxon>
        <taxon>Pseudomonadati</taxon>
        <taxon>Pseudomonadota</taxon>
        <taxon>Betaproteobacteria</taxon>
        <taxon>Rhodocyclales</taxon>
        <taxon>Zoogloeaceae</taxon>
        <taxon>Parazoarcus</taxon>
    </lineage>
</organism>
<sequence>MSIQPYYALKAALALYGKDCGSLSDSERAHAERVAHQYAEIEKVVLRSCEAQGVCLAPDAISNAIGEIRGQHPDEDSFHASLANAGLDEQTLADALQRDLMVDAVMARVGAQSGEIGDTETEIFYFTHLERFHTPEHRVARHILITINEDFPDNTAARADHRIREIARRLGNKPARFEEQAIKHSECPTALNGGLLGKVARGQLYPVLDDALFQLDAGALSGVLHSELGYHLLRCDEIHPERTLAYEEVADSLRHRLTEERAQRDAKRWLAALLRQTSTTATN</sequence>
<dbReference type="EMBL" id="QKOE01000003">
    <property type="protein sequence ID" value="PZA17373.1"/>
    <property type="molecule type" value="Genomic_DNA"/>
</dbReference>
<reference evidence="8 9" key="1">
    <citation type="submission" date="2018-06" db="EMBL/GenBank/DDBJ databases">
        <title>Azoarcus communis strain SWub3 genome.</title>
        <authorList>
            <person name="Zorraquino Salvo V."/>
            <person name="Toubiana D."/>
            <person name="Blumwald E."/>
        </authorList>
    </citation>
    <scope>NUCLEOTIDE SEQUENCE [LARGE SCALE GENOMIC DNA]</scope>
    <source>
        <strain evidence="8 9">SWub3</strain>
    </source>
</reference>
<evidence type="ECO:0000256" key="4">
    <source>
        <dbReference type="ARBA" id="ARBA00023110"/>
    </source>
</evidence>
<dbReference type="PROSITE" id="PS50198">
    <property type="entry name" value="PPIC_PPIASE_2"/>
    <property type="match status" value="1"/>
</dbReference>
<comment type="similarity">
    <text evidence="2">Belongs to the PpiC/parvulin rotamase family.</text>
</comment>
<dbReference type="InterPro" id="IPR050245">
    <property type="entry name" value="PrsA_foldase"/>
</dbReference>
<dbReference type="RefSeq" id="WP_110523389.1">
    <property type="nucleotide sequence ID" value="NZ_QKOE01000003.1"/>
</dbReference>
<keyword evidence="4 6" id="KW-0697">Rotamase</keyword>
<dbReference type="PANTHER" id="PTHR47245:SF2">
    <property type="entry name" value="PEPTIDYL-PROLYL CIS-TRANS ISOMERASE HP_0175-RELATED"/>
    <property type="match status" value="1"/>
</dbReference>
<dbReference type="InterPro" id="IPR023058">
    <property type="entry name" value="PPIase_PpiC_CS"/>
</dbReference>
<evidence type="ECO:0000313" key="9">
    <source>
        <dbReference type="Proteomes" id="UP000248259"/>
    </source>
</evidence>
<evidence type="ECO:0000256" key="1">
    <source>
        <dbReference type="ARBA" id="ARBA00000971"/>
    </source>
</evidence>
<dbReference type="EC" id="5.2.1.8" evidence="3"/>
<dbReference type="PROSITE" id="PS01096">
    <property type="entry name" value="PPIC_PPIASE_1"/>
    <property type="match status" value="1"/>
</dbReference>
<dbReference type="Pfam" id="PF00639">
    <property type="entry name" value="Rotamase"/>
    <property type="match status" value="1"/>
</dbReference>
<proteinExistence type="inferred from homology"/>
<evidence type="ECO:0000256" key="6">
    <source>
        <dbReference type="PROSITE-ProRule" id="PRU00278"/>
    </source>
</evidence>
<evidence type="ECO:0000256" key="2">
    <source>
        <dbReference type="ARBA" id="ARBA00007656"/>
    </source>
</evidence>
<dbReference type="GO" id="GO:0003755">
    <property type="term" value="F:peptidyl-prolyl cis-trans isomerase activity"/>
    <property type="evidence" value="ECO:0007669"/>
    <property type="project" value="UniProtKB-KW"/>
</dbReference>
<dbReference type="SUPFAM" id="SSF54534">
    <property type="entry name" value="FKBP-like"/>
    <property type="match status" value="1"/>
</dbReference>
<dbReference type="Gene3D" id="3.10.50.40">
    <property type="match status" value="1"/>
</dbReference>
<dbReference type="OrthoDB" id="8717342at2"/>
<protein>
    <recommendedName>
        <fullName evidence="3">peptidylprolyl isomerase</fullName>
        <ecNumber evidence="3">5.2.1.8</ecNumber>
    </recommendedName>
</protein>
<accession>A0A323UZU1</accession>
<name>A0A323UZU1_9RHOO</name>
<evidence type="ECO:0000259" key="7">
    <source>
        <dbReference type="PROSITE" id="PS50198"/>
    </source>
</evidence>
<dbReference type="InterPro" id="IPR014282">
    <property type="entry name" value="Nitrogen_fix_NifM"/>
</dbReference>
<comment type="caution">
    <text evidence="8">The sequence shown here is derived from an EMBL/GenBank/DDBJ whole genome shotgun (WGS) entry which is preliminary data.</text>
</comment>
<dbReference type="InterPro" id="IPR000297">
    <property type="entry name" value="PPIase_PpiC"/>
</dbReference>